<dbReference type="OrthoDB" id="798651at2"/>
<accession>A0A110B0C0</accession>
<dbReference type="Proteomes" id="UP000218263">
    <property type="component" value="Chromosome"/>
</dbReference>
<dbReference type="KEGG" id="mgot:MgSA37_00403"/>
<gene>
    <name evidence="1" type="ORF">MgSA37_00403</name>
</gene>
<name>A0A110B0C0_9SPHI</name>
<reference evidence="1 2" key="1">
    <citation type="submission" date="2015-12" db="EMBL/GenBank/DDBJ databases">
        <title>Genome sequence of Mucilaginibacter gotjawali.</title>
        <authorList>
            <person name="Lee J.S."/>
            <person name="Lee K.C."/>
            <person name="Kim K.K."/>
            <person name="Lee B.W."/>
        </authorList>
    </citation>
    <scope>NUCLEOTIDE SEQUENCE [LARGE SCALE GENOMIC DNA]</scope>
    <source>
        <strain evidence="1 2">SA3-7</strain>
    </source>
</reference>
<organism evidence="1 2">
    <name type="scientific">Mucilaginibacter gotjawali</name>
    <dbReference type="NCBI Taxonomy" id="1550579"/>
    <lineage>
        <taxon>Bacteria</taxon>
        <taxon>Pseudomonadati</taxon>
        <taxon>Bacteroidota</taxon>
        <taxon>Sphingobacteriia</taxon>
        <taxon>Sphingobacteriales</taxon>
        <taxon>Sphingobacteriaceae</taxon>
        <taxon>Mucilaginibacter</taxon>
    </lineage>
</organism>
<evidence type="ECO:0000313" key="1">
    <source>
        <dbReference type="EMBL" id="BAU52248.1"/>
    </source>
</evidence>
<evidence type="ECO:0000313" key="2">
    <source>
        <dbReference type="Proteomes" id="UP000218263"/>
    </source>
</evidence>
<keyword evidence="2" id="KW-1185">Reference proteome</keyword>
<dbReference type="AlphaFoldDB" id="A0A110B0C0"/>
<dbReference type="EMBL" id="AP017313">
    <property type="protein sequence ID" value="BAU52248.1"/>
    <property type="molecule type" value="Genomic_DNA"/>
</dbReference>
<dbReference type="RefSeq" id="WP_096349598.1">
    <property type="nucleotide sequence ID" value="NZ_AP017313.1"/>
</dbReference>
<sequence>MSDLTENDKLKAEQLARVIDLNAKLLSNAASTYAYNKINNLLLMQVLAKVENRDLEEIRNNVERYIAQFTDEYLKKNS</sequence>
<proteinExistence type="predicted"/>
<protein>
    <submittedName>
        <fullName evidence="1">Uncharacterized protein</fullName>
    </submittedName>
</protein>